<evidence type="ECO:0000256" key="1">
    <source>
        <dbReference type="SAM" id="SignalP"/>
    </source>
</evidence>
<evidence type="ECO:0000313" key="2">
    <source>
        <dbReference type="EMBL" id="KAJ1162714.1"/>
    </source>
</evidence>
<protein>
    <submittedName>
        <fullName evidence="2">Uncharacterized protein</fullName>
    </submittedName>
</protein>
<feature type="chain" id="PRO_5043698095" evidence="1">
    <location>
        <begin position="22"/>
        <end position="127"/>
    </location>
</feature>
<name>A0AAV7SE29_PLEWA</name>
<keyword evidence="1" id="KW-0732">Signal</keyword>
<dbReference type="Proteomes" id="UP001066276">
    <property type="component" value="Chromosome 4_2"/>
</dbReference>
<gene>
    <name evidence="2" type="ORF">NDU88_003181</name>
</gene>
<keyword evidence="3" id="KW-1185">Reference proteome</keyword>
<proteinExistence type="predicted"/>
<comment type="caution">
    <text evidence="2">The sequence shown here is derived from an EMBL/GenBank/DDBJ whole genome shotgun (WGS) entry which is preliminary data.</text>
</comment>
<accession>A0AAV7SE29</accession>
<reference evidence="2" key="1">
    <citation type="journal article" date="2022" name="bioRxiv">
        <title>Sequencing and chromosome-scale assembly of the giantPleurodeles waltlgenome.</title>
        <authorList>
            <person name="Brown T."/>
            <person name="Elewa A."/>
            <person name="Iarovenko S."/>
            <person name="Subramanian E."/>
            <person name="Araus A.J."/>
            <person name="Petzold A."/>
            <person name="Susuki M."/>
            <person name="Suzuki K.-i.T."/>
            <person name="Hayashi T."/>
            <person name="Toyoda A."/>
            <person name="Oliveira C."/>
            <person name="Osipova E."/>
            <person name="Leigh N.D."/>
            <person name="Simon A."/>
            <person name="Yun M.H."/>
        </authorList>
    </citation>
    <scope>NUCLEOTIDE SEQUENCE</scope>
    <source>
        <strain evidence="2">20211129_DDA</strain>
        <tissue evidence="2">Liver</tissue>
    </source>
</reference>
<dbReference type="AlphaFoldDB" id="A0AAV7SE29"/>
<organism evidence="2 3">
    <name type="scientific">Pleurodeles waltl</name>
    <name type="common">Iberian ribbed newt</name>
    <dbReference type="NCBI Taxonomy" id="8319"/>
    <lineage>
        <taxon>Eukaryota</taxon>
        <taxon>Metazoa</taxon>
        <taxon>Chordata</taxon>
        <taxon>Craniata</taxon>
        <taxon>Vertebrata</taxon>
        <taxon>Euteleostomi</taxon>
        <taxon>Amphibia</taxon>
        <taxon>Batrachia</taxon>
        <taxon>Caudata</taxon>
        <taxon>Salamandroidea</taxon>
        <taxon>Salamandridae</taxon>
        <taxon>Pleurodelinae</taxon>
        <taxon>Pleurodeles</taxon>
    </lineage>
</organism>
<evidence type="ECO:0000313" key="3">
    <source>
        <dbReference type="Proteomes" id="UP001066276"/>
    </source>
</evidence>
<dbReference type="EMBL" id="JANPWB010000008">
    <property type="protein sequence ID" value="KAJ1162714.1"/>
    <property type="molecule type" value="Genomic_DNA"/>
</dbReference>
<feature type="signal peptide" evidence="1">
    <location>
        <begin position="1"/>
        <end position="21"/>
    </location>
</feature>
<sequence>MSMAIASILLTTSVLDPWIAAMRSTRDREVSSTPATSSGALDPTIFNHGWRLQRVGVADDFVRLGRFGSLFLNSFNMVVRVANARPTMSAPVRVQRHPESFTVTPEIFNKQELQLCSFVPEHKGTTI</sequence>